<dbReference type="OrthoDB" id="2989020at2759"/>
<organism evidence="3 4">
    <name type="scientific">Coprinopsis marcescibilis</name>
    <name type="common">Agaric fungus</name>
    <name type="synonym">Psathyrella marcescibilis</name>
    <dbReference type="NCBI Taxonomy" id="230819"/>
    <lineage>
        <taxon>Eukaryota</taxon>
        <taxon>Fungi</taxon>
        <taxon>Dikarya</taxon>
        <taxon>Basidiomycota</taxon>
        <taxon>Agaricomycotina</taxon>
        <taxon>Agaricomycetes</taxon>
        <taxon>Agaricomycetidae</taxon>
        <taxon>Agaricales</taxon>
        <taxon>Agaricineae</taxon>
        <taxon>Psathyrellaceae</taxon>
        <taxon>Coprinopsis</taxon>
    </lineage>
</organism>
<dbReference type="STRING" id="230819.A0A5C3KGE9"/>
<feature type="region of interest" description="Disordered" evidence="1">
    <location>
        <begin position="225"/>
        <end position="311"/>
    </location>
</feature>
<feature type="compositionally biased region" description="Acidic residues" evidence="1">
    <location>
        <begin position="255"/>
        <end position="270"/>
    </location>
</feature>
<proteinExistence type="predicted"/>
<protein>
    <recommendedName>
        <fullName evidence="2">Helitron helicase-like domain-containing protein</fullName>
    </recommendedName>
</protein>
<evidence type="ECO:0000256" key="1">
    <source>
        <dbReference type="SAM" id="MobiDB-lite"/>
    </source>
</evidence>
<feature type="region of interest" description="Disordered" evidence="1">
    <location>
        <begin position="337"/>
        <end position="361"/>
    </location>
</feature>
<dbReference type="InterPro" id="IPR027417">
    <property type="entry name" value="P-loop_NTPase"/>
</dbReference>
<reference evidence="3 4" key="1">
    <citation type="journal article" date="2019" name="Nat. Ecol. Evol.">
        <title>Megaphylogeny resolves global patterns of mushroom evolution.</title>
        <authorList>
            <person name="Varga T."/>
            <person name="Krizsan K."/>
            <person name="Foldi C."/>
            <person name="Dima B."/>
            <person name="Sanchez-Garcia M."/>
            <person name="Sanchez-Ramirez S."/>
            <person name="Szollosi G.J."/>
            <person name="Szarkandi J.G."/>
            <person name="Papp V."/>
            <person name="Albert L."/>
            <person name="Andreopoulos W."/>
            <person name="Angelini C."/>
            <person name="Antonin V."/>
            <person name="Barry K.W."/>
            <person name="Bougher N.L."/>
            <person name="Buchanan P."/>
            <person name="Buyck B."/>
            <person name="Bense V."/>
            <person name="Catcheside P."/>
            <person name="Chovatia M."/>
            <person name="Cooper J."/>
            <person name="Damon W."/>
            <person name="Desjardin D."/>
            <person name="Finy P."/>
            <person name="Geml J."/>
            <person name="Haridas S."/>
            <person name="Hughes K."/>
            <person name="Justo A."/>
            <person name="Karasinski D."/>
            <person name="Kautmanova I."/>
            <person name="Kiss B."/>
            <person name="Kocsube S."/>
            <person name="Kotiranta H."/>
            <person name="LaButti K.M."/>
            <person name="Lechner B.E."/>
            <person name="Liimatainen K."/>
            <person name="Lipzen A."/>
            <person name="Lukacs Z."/>
            <person name="Mihaltcheva S."/>
            <person name="Morgado L.N."/>
            <person name="Niskanen T."/>
            <person name="Noordeloos M.E."/>
            <person name="Ohm R.A."/>
            <person name="Ortiz-Santana B."/>
            <person name="Ovrebo C."/>
            <person name="Racz N."/>
            <person name="Riley R."/>
            <person name="Savchenko A."/>
            <person name="Shiryaev A."/>
            <person name="Soop K."/>
            <person name="Spirin V."/>
            <person name="Szebenyi C."/>
            <person name="Tomsovsky M."/>
            <person name="Tulloss R.E."/>
            <person name="Uehling J."/>
            <person name="Grigoriev I.V."/>
            <person name="Vagvolgyi C."/>
            <person name="Papp T."/>
            <person name="Martin F.M."/>
            <person name="Miettinen O."/>
            <person name="Hibbett D.S."/>
            <person name="Nagy L.G."/>
        </authorList>
    </citation>
    <scope>NUCLEOTIDE SEQUENCE [LARGE SCALE GENOMIC DNA]</scope>
    <source>
        <strain evidence="3 4">CBS 121175</strain>
    </source>
</reference>
<accession>A0A5C3KGE9</accession>
<dbReference type="Proteomes" id="UP000307440">
    <property type="component" value="Unassembled WGS sequence"/>
</dbReference>
<dbReference type="InterPro" id="IPR025476">
    <property type="entry name" value="Helitron_helicase-like"/>
</dbReference>
<dbReference type="SUPFAM" id="SSF52540">
    <property type="entry name" value="P-loop containing nucleoside triphosphate hydrolases"/>
    <property type="match status" value="2"/>
</dbReference>
<evidence type="ECO:0000313" key="4">
    <source>
        <dbReference type="Proteomes" id="UP000307440"/>
    </source>
</evidence>
<feature type="compositionally biased region" description="Low complexity" evidence="1">
    <location>
        <begin position="237"/>
        <end position="247"/>
    </location>
</feature>
<feature type="compositionally biased region" description="Basic and acidic residues" evidence="1">
    <location>
        <begin position="294"/>
        <end position="304"/>
    </location>
</feature>
<feature type="domain" description="Helitron helicase-like" evidence="2">
    <location>
        <begin position="33"/>
        <end position="83"/>
    </location>
</feature>
<keyword evidence="4" id="KW-1185">Reference proteome</keyword>
<sequence>MYHDTKEAVRWIYDEINIPNGTRGGGGQCFAPTSPTLIITLFGIRVGSRGGIQRRRGIFGVVQDYLGAVEAQGRGTLHLHLLVWLRDALTAQEMKAALQSAQFRSRIVHYINTCFHADIQEKGHQDVKRMRCMKEVGFARPVDPHQDGDWEARWERSEPKLARALQFHKKGLLEGGVLSAPEVMSYLMGWGDCITSHTYATLYWHGAEAALLWTYPWLKPIPSSRRCQTRVSHGDETSSTSGEAATSQKSPMVETPDEAEEDNNQEMDGESEAREKVDDDDLHAGFVGGDEAEDVRREHVDENSLKPQDQFEDYRHRGQELHEYSLLDFVLKTYEKRDGKGQDDEENQGAGNGRRGPGRPAHLHVPYIGRYKRNNYRMVCGMDAEVLPRIAGHWFPQHDDPPNYPFYCAAILILLRPWRNLEHLLEGLETTSFMEGFQQFCGQTSKHNLRILDNIQSYHDCAWDVNVEDPFEATSTVVWEGTTGGDPTVVMDSQGHPAEGGVWCHPVINDTTITDEMIEEAWRNTVLAAGQVSAFEASSIAERLGVFGGKEGDDSPMWKLDGVHQADQQQEKQIRSWATKLRTAVREDELFDGGEQEASSVSTNVYGRDVPPAVLGHDDYVGCGCSKEGRRKGKSQLKQRPCLSILNADQRRAHDIIARHLLQCLTEKGVSLQPLHMLVMGEGGTGKSNVIEALTETFAHFGVSNAWITTPLDQQSKKAIARKDHILAAEYVIIDELSMIDKTQLHALDAIMRAIRNKEGVDNVDLPFGGSSYAWSTRLSTKWFREQKWYANDRVWQGLLQRLRSVEDVDDVTNEPATKSMKLALAAGGCGDSEEGYPLMVPVGYDILQHAFIFVRLSPGLIPLMPLHRTITDVTLTGELLKVHRWQYAIVPGHAFTDYKAQGQTLEAVIVDLAEPPGQKLDPFHAYVALSRQRGWDCI</sequence>
<dbReference type="EMBL" id="ML210381">
    <property type="protein sequence ID" value="TFK18743.1"/>
    <property type="molecule type" value="Genomic_DNA"/>
</dbReference>
<evidence type="ECO:0000259" key="2">
    <source>
        <dbReference type="Pfam" id="PF14214"/>
    </source>
</evidence>
<dbReference type="Pfam" id="PF14214">
    <property type="entry name" value="Helitron_like_N"/>
    <property type="match status" value="1"/>
</dbReference>
<name>A0A5C3KGE9_COPMA</name>
<dbReference type="AlphaFoldDB" id="A0A5C3KGE9"/>
<gene>
    <name evidence="3" type="ORF">FA15DRAFT_660462</name>
</gene>
<evidence type="ECO:0000313" key="3">
    <source>
        <dbReference type="EMBL" id="TFK18743.1"/>
    </source>
</evidence>